<dbReference type="Proteomes" id="UP000095472">
    <property type="component" value="Chromosome"/>
</dbReference>
<evidence type="ECO:0000313" key="1">
    <source>
        <dbReference type="EMBL" id="XPM65069.1"/>
    </source>
</evidence>
<name>A0ACD5GWF1_9CYAN</name>
<protein>
    <submittedName>
        <fullName evidence="1">Uncharacterized protein</fullName>
    </submittedName>
</protein>
<proteinExistence type="predicted"/>
<accession>A0ACD5GWF1</accession>
<organism evidence="1 2">
    <name type="scientific">Desertifilum tharense IPPAS B-1220</name>
    <dbReference type="NCBI Taxonomy" id="1781255"/>
    <lineage>
        <taxon>Bacteria</taxon>
        <taxon>Bacillati</taxon>
        <taxon>Cyanobacteriota</taxon>
        <taxon>Cyanophyceae</taxon>
        <taxon>Desertifilales</taxon>
        <taxon>Desertifilaceae</taxon>
        <taxon>Desertifilum</taxon>
    </lineage>
</organism>
<gene>
    <name evidence="1" type="ORF">BH720_004270</name>
</gene>
<reference evidence="1 2" key="1">
    <citation type="journal article" date="2016" name="Genome Announc.">
        <title>Draft Genome Sequence of the Thermotolerant Cyanobacterium Desertifilum sp. IPPAS B-1220.</title>
        <authorList>
            <person name="Mironov K.S."/>
            <person name="Sinetova M.A."/>
            <person name="Bolatkhan K."/>
            <person name="Zayadan B.K."/>
            <person name="Ustinova V.V."/>
            <person name="Kupriyanova E.V."/>
            <person name="Skrypnik A.N."/>
            <person name="Gogoleva N.E."/>
            <person name="Gogolev Y.V."/>
            <person name="Los D.A."/>
        </authorList>
    </citation>
    <scope>NUCLEOTIDE SEQUENCE [LARGE SCALE GENOMIC DNA]</scope>
    <source>
        <strain evidence="1 2">IPPAS B-1220</strain>
    </source>
</reference>
<dbReference type="EMBL" id="CP182909">
    <property type="protein sequence ID" value="XPM65069.1"/>
    <property type="molecule type" value="Genomic_DNA"/>
</dbReference>
<evidence type="ECO:0000313" key="2">
    <source>
        <dbReference type="Proteomes" id="UP000095472"/>
    </source>
</evidence>
<keyword evidence="2" id="KW-1185">Reference proteome</keyword>
<sequence>MLVYNNQVFTDRDFESIRHLGQSEKAQDLQKTGRFGIGFNAIYHVTDFPSFISRHRLIFFDPHGAAIPGTSRQQPGTRVALWKRWMVRKLSRIYATVSSGWLNPRSGRFSGNPISPPFANHRTSRTQ</sequence>